<comment type="caution">
    <text evidence="1">The sequence shown here is derived from an EMBL/GenBank/DDBJ whole genome shotgun (WGS) entry which is preliminary data.</text>
</comment>
<evidence type="ECO:0008006" key="3">
    <source>
        <dbReference type="Google" id="ProtNLM"/>
    </source>
</evidence>
<evidence type="ECO:0000313" key="1">
    <source>
        <dbReference type="EMBL" id="CAH9416338.1"/>
    </source>
</evidence>
<dbReference type="Proteomes" id="UP001154015">
    <property type="component" value="Unassembled WGS sequence"/>
</dbReference>
<accession>A0ABN8V1K7</accession>
<reference evidence="1" key="1">
    <citation type="submission" date="2022-03" db="EMBL/GenBank/DDBJ databases">
        <authorList>
            <person name="Leyn A S."/>
        </authorList>
    </citation>
    <scope>NUCLEOTIDE SEQUENCE</scope>
    <source>
        <strain evidence="1">Streptomyces globisporus 4-3</strain>
    </source>
</reference>
<protein>
    <recommendedName>
        <fullName evidence="3">Ferredoxin</fullName>
    </recommendedName>
</protein>
<name>A0ABN8V1K7_STRGL</name>
<sequence>MKTTALGDTAYKIWLGHTQFCAACRAGVCCSTAVRLGRAWREARRG</sequence>
<dbReference type="EMBL" id="CAKXYP010000008">
    <property type="protein sequence ID" value="CAH9416338.1"/>
    <property type="molecule type" value="Genomic_DNA"/>
</dbReference>
<proteinExistence type="predicted"/>
<gene>
    <name evidence="1" type="ORF">SGL43_03363</name>
</gene>
<organism evidence="1 2">
    <name type="scientific">Streptomyces globisporus</name>
    <dbReference type="NCBI Taxonomy" id="1908"/>
    <lineage>
        <taxon>Bacteria</taxon>
        <taxon>Bacillati</taxon>
        <taxon>Actinomycetota</taxon>
        <taxon>Actinomycetes</taxon>
        <taxon>Kitasatosporales</taxon>
        <taxon>Streptomycetaceae</taxon>
        <taxon>Streptomyces</taxon>
    </lineage>
</organism>
<keyword evidence="2" id="KW-1185">Reference proteome</keyword>
<evidence type="ECO:0000313" key="2">
    <source>
        <dbReference type="Proteomes" id="UP001154015"/>
    </source>
</evidence>